<proteinExistence type="predicted"/>
<keyword evidence="1" id="KW-1133">Transmembrane helix</keyword>
<evidence type="ECO:0000313" key="2">
    <source>
        <dbReference type="EMBL" id="GAF86965.1"/>
    </source>
</evidence>
<keyword evidence="1" id="KW-0472">Membrane</keyword>
<feature type="non-terminal residue" evidence="2">
    <location>
        <position position="108"/>
    </location>
</feature>
<gene>
    <name evidence="2" type="ORF">S01H1_25025</name>
</gene>
<accession>X0UES7</accession>
<protein>
    <submittedName>
        <fullName evidence="2">Uncharacterized protein</fullName>
    </submittedName>
</protein>
<keyword evidence="1" id="KW-0812">Transmembrane</keyword>
<organism evidence="2">
    <name type="scientific">marine sediment metagenome</name>
    <dbReference type="NCBI Taxonomy" id="412755"/>
    <lineage>
        <taxon>unclassified sequences</taxon>
        <taxon>metagenomes</taxon>
        <taxon>ecological metagenomes</taxon>
    </lineage>
</organism>
<comment type="caution">
    <text evidence="2">The sequence shown here is derived from an EMBL/GenBank/DDBJ whole genome shotgun (WGS) entry which is preliminary data.</text>
</comment>
<reference evidence="2" key="1">
    <citation type="journal article" date="2014" name="Front. Microbiol.">
        <title>High frequency of phylogenetically diverse reductive dehalogenase-homologous genes in deep subseafloor sedimentary metagenomes.</title>
        <authorList>
            <person name="Kawai M."/>
            <person name="Futagami T."/>
            <person name="Toyoda A."/>
            <person name="Takaki Y."/>
            <person name="Nishi S."/>
            <person name="Hori S."/>
            <person name="Arai W."/>
            <person name="Tsubouchi T."/>
            <person name="Morono Y."/>
            <person name="Uchiyama I."/>
            <person name="Ito T."/>
            <person name="Fujiyama A."/>
            <person name="Inagaki F."/>
            <person name="Takami H."/>
        </authorList>
    </citation>
    <scope>NUCLEOTIDE SEQUENCE</scope>
    <source>
        <strain evidence="2">Expedition CK06-06</strain>
    </source>
</reference>
<dbReference type="AlphaFoldDB" id="X0UES7"/>
<evidence type="ECO:0000256" key="1">
    <source>
        <dbReference type="SAM" id="Phobius"/>
    </source>
</evidence>
<dbReference type="EMBL" id="BARS01015076">
    <property type="protein sequence ID" value="GAF86965.1"/>
    <property type="molecule type" value="Genomic_DNA"/>
</dbReference>
<sequence>MDFLRNNIFYVILIVAVLVIGGAMAYLYVGKIAEYDEQFATRQAIESKIKSKNRPVNPNVVDAQRKMVEAIEEGGKTVKLRSEGLNRKEPMVVQNLSGEMVAAFPLST</sequence>
<feature type="transmembrane region" description="Helical" evidence="1">
    <location>
        <begin position="7"/>
        <end position="29"/>
    </location>
</feature>
<name>X0UES7_9ZZZZ</name>